<sequence>MKQLMEENVTIRYEIISLGAMPFFVYSPRPGKKAFLYHWLSSTPISSAF</sequence>
<evidence type="ECO:0000313" key="1">
    <source>
        <dbReference type="EMBL" id="KUM50959.1"/>
    </source>
</evidence>
<geneLocation type="mitochondrion" evidence="1"/>
<accession>A0A101M4I4</accession>
<dbReference type="AlphaFoldDB" id="A0A101M4I4"/>
<protein>
    <submittedName>
        <fullName evidence="1">Uncharacterized protein</fullName>
    </submittedName>
</protein>
<reference evidence="1" key="1">
    <citation type="journal article" date="2015" name="Genome Biol. Evol.">
        <title>Organellar Genomes of White Spruce (Picea glauca): Assembly and Annotation.</title>
        <authorList>
            <person name="Jackman S.D."/>
            <person name="Warren R.L."/>
            <person name="Gibb E.A."/>
            <person name="Vandervalk B.P."/>
            <person name="Mohamadi H."/>
            <person name="Chu J."/>
            <person name="Raymond A."/>
            <person name="Pleasance S."/>
            <person name="Coope R."/>
            <person name="Wildung M.R."/>
            <person name="Ritland C.E."/>
            <person name="Bousquet J."/>
            <person name="Jones S.J."/>
            <person name="Bohlmann J."/>
            <person name="Birol I."/>
        </authorList>
    </citation>
    <scope>NUCLEOTIDE SEQUENCE [LARGE SCALE GENOMIC DNA]</scope>
    <source>
        <tissue evidence="1">Flushing bud</tissue>
    </source>
</reference>
<proteinExistence type="predicted"/>
<gene>
    <name evidence="1" type="ORF">ABT39_MTgene805</name>
</gene>
<comment type="caution">
    <text evidence="1">The sequence shown here is derived from an EMBL/GenBank/DDBJ whole genome shotgun (WGS) entry which is preliminary data.</text>
</comment>
<dbReference type="EMBL" id="LKAM01000001">
    <property type="protein sequence ID" value="KUM50959.1"/>
    <property type="molecule type" value="Genomic_DNA"/>
</dbReference>
<organism evidence="1">
    <name type="scientific">Picea glauca</name>
    <name type="common">White spruce</name>
    <name type="synonym">Pinus glauca</name>
    <dbReference type="NCBI Taxonomy" id="3330"/>
    <lineage>
        <taxon>Eukaryota</taxon>
        <taxon>Viridiplantae</taxon>
        <taxon>Streptophyta</taxon>
        <taxon>Embryophyta</taxon>
        <taxon>Tracheophyta</taxon>
        <taxon>Spermatophyta</taxon>
        <taxon>Pinopsida</taxon>
        <taxon>Pinidae</taxon>
        <taxon>Conifers I</taxon>
        <taxon>Pinales</taxon>
        <taxon>Pinaceae</taxon>
        <taxon>Picea</taxon>
    </lineage>
</organism>
<name>A0A101M4I4_PICGL</name>
<keyword evidence="1" id="KW-0496">Mitochondrion</keyword>